<name>A0A318XLT4_9FIRM</name>
<dbReference type="InterPro" id="IPR018511">
    <property type="entry name" value="Hemolysin-typ_Ca-bd_CS"/>
</dbReference>
<organism evidence="9 10">
    <name type="scientific">Ruminiclostridium sufflavum DSM 19573</name>
    <dbReference type="NCBI Taxonomy" id="1121337"/>
    <lineage>
        <taxon>Bacteria</taxon>
        <taxon>Bacillati</taxon>
        <taxon>Bacillota</taxon>
        <taxon>Clostridia</taxon>
        <taxon>Eubacteriales</taxon>
        <taxon>Oscillospiraceae</taxon>
        <taxon>Ruminiclostridium</taxon>
    </lineage>
</organism>
<dbReference type="InterPro" id="IPR003995">
    <property type="entry name" value="RTX_toxin_determinant-A"/>
</dbReference>
<dbReference type="InterPro" id="IPR010566">
    <property type="entry name" value="Haemolys_ca-bd"/>
</dbReference>
<feature type="domain" description="Haemolysin-type calcium binding-related" evidence="8">
    <location>
        <begin position="386"/>
        <end position="435"/>
    </location>
</feature>
<evidence type="ECO:0000256" key="4">
    <source>
        <dbReference type="ARBA" id="ARBA00022656"/>
    </source>
</evidence>
<gene>
    <name evidence="9" type="ORF">LY28_01245</name>
</gene>
<proteinExistence type="predicted"/>
<feature type="domain" description="Haemolysin-type calcium binding-related" evidence="8">
    <location>
        <begin position="913"/>
        <end position="951"/>
    </location>
</feature>
<evidence type="ECO:0000256" key="2">
    <source>
        <dbReference type="ARBA" id="ARBA00004613"/>
    </source>
</evidence>
<dbReference type="InterPro" id="IPR001343">
    <property type="entry name" value="Hemolysn_Ca-bd"/>
</dbReference>
<dbReference type="PANTHER" id="PTHR38340">
    <property type="entry name" value="S-LAYER PROTEIN"/>
    <property type="match status" value="1"/>
</dbReference>
<dbReference type="PROSITE" id="PS00330">
    <property type="entry name" value="HEMOLYSIN_CALCIUM"/>
    <property type="match status" value="7"/>
</dbReference>
<keyword evidence="7" id="KW-0472">Membrane</keyword>
<dbReference type="Proteomes" id="UP000248132">
    <property type="component" value="Unassembled WGS sequence"/>
</dbReference>
<protein>
    <submittedName>
        <fullName evidence="9">Ca2+-binding RTX toxin-like protein</fullName>
    </submittedName>
</protein>
<evidence type="ECO:0000313" key="10">
    <source>
        <dbReference type="Proteomes" id="UP000248132"/>
    </source>
</evidence>
<feature type="domain" description="Haemolysin-type calcium binding-related" evidence="8">
    <location>
        <begin position="753"/>
        <end position="789"/>
    </location>
</feature>
<dbReference type="Pfam" id="PF06594">
    <property type="entry name" value="HCBP_related"/>
    <property type="match status" value="5"/>
</dbReference>
<comment type="subcellular location">
    <subcellularLocation>
        <location evidence="1">Membrane</location>
    </subcellularLocation>
    <subcellularLocation>
        <location evidence="2">Secreted</location>
    </subcellularLocation>
</comment>
<evidence type="ECO:0000256" key="1">
    <source>
        <dbReference type="ARBA" id="ARBA00004370"/>
    </source>
</evidence>
<accession>A0A318XLT4</accession>
<dbReference type="PANTHER" id="PTHR38340:SF1">
    <property type="entry name" value="S-LAYER PROTEIN"/>
    <property type="match status" value="1"/>
</dbReference>
<dbReference type="SUPFAM" id="SSF51120">
    <property type="entry name" value="beta-Roll"/>
    <property type="match status" value="4"/>
</dbReference>
<dbReference type="Gene3D" id="2.150.10.10">
    <property type="entry name" value="Serralysin-like metalloprotease, C-terminal"/>
    <property type="match status" value="5"/>
</dbReference>
<keyword evidence="4" id="KW-0800">Toxin</keyword>
<dbReference type="AlphaFoldDB" id="A0A318XLT4"/>
<evidence type="ECO:0000256" key="7">
    <source>
        <dbReference type="ARBA" id="ARBA00023136"/>
    </source>
</evidence>
<dbReference type="InterPro" id="IPR050557">
    <property type="entry name" value="RTX_toxin/Mannuronan_C5-epim"/>
</dbReference>
<evidence type="ECO:0000259" key="8">
    <source>
        <dbReference type="Pfam" id="PF06594"/>
    </source>
</evidence>
<dbReference type="PRINTS" id="PR00313">
    <property type="entry name" value="CABNDNGRPT"/>
</dbReference>
<feature type="domain" description="Haemolysin-type calcium binding-related" evidence="8">
    <location>
        <begin position="40"/>
        <end position="79"/>
    </location>
</feature>
<feature type="domain" description="Haemolysin-type calcium binding-related" evidence="8">
    <location>
        <begin position="221"/>
        <end position="261"/>
    </location>
</feature>
<dbReference type="PRINTS" id="PR01488">
    <property type="entry name" value="RTXTOXINA"/>
</dbReference>
<comment type="caution">
    <text evidence="9">The sequence shown here is derived from an EMBL/GenBank/DDBJ whole genome shotgun (WGS) entry which is preliminary data.</text>
</comment>
<reference evidence="9 10" key="1">
    <citation type="submission" date="2018-06" db="EMBL/GenBank/DDBJ databases">
        <title>Genomic Encyclopedia of Type Strains, Phase I: the one thousand microbial genomes (KMG-I) project.</title>
        <authorList>
            <person name="Kyrpides N."/>
        </authorList>
    </citation>
    <scope>NUCLEOTIDE SEQUENCE [LARGE SCALE GENOMIC DNA]</scope>
    <source>
        <strain evidence="9 10">DSM 19573</strain>
    </source>
</reference>
<keyword evidence="5" id="KW-0677">Repeat</keyword>
<evidence type="ECO:0000313" key="9">
    <source>
        <dbReference type="EMBL" id="PYG88397.1"/>
    </source>
</evidence>
<sequence>MGYGNDTISDSDSAVGNIDTIALLDGIIPDDTELKRNGSNLEISIRNTQDKLTVSNYFYNDNYKVEQIRFADGTTWNIDFIKKAVLNINGSENDDNIQGCEDGETIAAAGGYDIINGNGGNDIIYGGAGDDTITGGNGNDAVYGNDGYDKLYGNAGSDILDGGSGNDYLEGGAGDDTYAFGRGYGQDTVYEYDSTSGNVDTVSISKGILPSEISAVRRDNNLELAINGTTDKLTIKNYFSTDNAYKVEQIKFEDGTIWDIDYVKNAARYITGTALDDTLAGFNDQDDIIDGQAGNDTITAGKGTDILMGGEGNDKLYGQDGNDILSGGSGTDYLEGGAGDDTYIFGKGFGEDTVYDSDSTGGNKDVISFSEEVAPKDVTARRNADNLELLINGTEDKLIIKNYFSVYDVSGYNRGEAVNKIEIIKFADSTVWDAEYIKNAVSNIKGTEADDILRGFNDGYSSAEETINGYGGNDTLYGGISDDLLYGGSGADSLYGEAGNDILFGGAGNDMLYGGSGNDTYIYNKGDGRDIITDEAFNWGYSASKDWNGTVWNDGGGDAFDGFGATAVTVNGETVSNIAIGAADGTERSITAGGVEFKTKAVFIEGNILELTISTGAGFENIAYSVTNSGNLGSDGNANSTEDYLCIGGNQVKYMYCTDNSRSDPNVLYMMYSPEDMSNPAVYRRTGDNVSSTLSEVTGTVKIYILPDRLDKQTSSETLESILNGSGTGKKDVLRLGEGLTPEDIEVTRAGADLLINMASGADGITIKDWYNNNSLSKLEFADGTFLDRSVIHTMGLNVSGTDGDDTLKGLNGENDVISGGLGNDTITGYSGNDTLTGGEGNDKLYGQEGNDLLDGGTGNDYLEGASGNDTYVFGANWGQDTIYDYDTASANEDVVQFGDDALKLIFAKNGKNLNVSVNGRSDLLTINSWYSGSASQIEQFKASDGSILSNSRIEQLIQAMAAFTAENGMSWNQAIEERPEEVQNILTQFWVHQ</sequence>
<dbReference type="InterPro" id="IPR011049">
    <property type="entry name" value="Serralysin-like_metalloprot_C"/>
</dbReference>
<evidence type="ECO:0000256" key="3">
    <source>
        <dbReference type="ARBA" id="ARBA00022525"/>
    </source>
</evidence>
<evidence type="ECO:0000256" key="5">
    <source>
        <dbReference type="ARBA" id="ARBA00022737"/>
    </source>
</evidence>
<evidence type="ECO:0000256" key="6">
    <source>
        <dbReference type="ARBA" id="ARBA00023026"/>
    </source>
</evidence>
<dbReference type="OrthoDB" id="1814568at2"/>
<dbReference type="GO" id="GO:0005509">
    <property type="term" value="F:calcium ion binding"/>
    <property type="evidence" value="ECO:0007669"/>
    <property type="project" value="InterPro"/>
</dbReference>
<keyword evidence="6" id="KW-0843">Virulence</keyword>
<dbReference type="GO" id="GO:0016020">
    <property type="term" value="C:membrane"/>
    <property type="evidence" value="ECO:0007669"/>
    <property type="project" value="UniProtKB-SubCell"/>
</dbReference>
<dbReference type="EMBL" id="QKMR01000006">
    <property type="protein sequence ID" value="PYG88397.1"/>
    <property type="molecule type" value="Genomic_DNA"/>
</dbReference>
<keyword evidence="3" id="KW-0964">Secreted</keyword>
<keyword evidence="10" id="KW-1185">Reference proteome</keyword>
<dbReference type="Pfam" id="PF00353">
    <property type="entry name" value="HemolysinCabind"/>
    <property type="match status" value="6"/>
</dbReference>
<dbReference type="GO" id="GO:0005576">
    <property type="term" value="C:extracellular region"/>
    <property type="evidence" value="ECO:0007669"/>
    <property type="project" value="UniProtKB-SubCell"/>
</dbReference>
<dbReference type="GO" id="GO:0090729">
    <property type="term" value="F:toxin activity"/>
    <property type="evidence" value="ECO:0007669"/>
    <property type="project" value="UniProtKB-KW"/>
</dbReference>